<dbReference type="GO" id="GO:0046872">
    <property type="term" value="F:metal ion binding"/>
    <property type="evidence" value="ECO:0007669"/>
    <property type="project" value="UniProtKB-KW"/>
</dbReference>
<evidence type="ECO:0000256" key="2">
    <source>
        <dbReference type="ARBA" id="ARBA00023180"/>
    </source>
</evidence>
<reference evidence="4" key="1">
    <citation type="submission" date="2016-10" db="EMBL/GenBank/DDBJ databases">
        <authorList>
            <person name="Varghese N."/>
            <person name="Submissions S."/>
        </authorList>
    </citation>
    <scope>NUCLEOTIDE SEQUENCE [LARGE SCALE GENOMIC DNA]</scope>
    <source>
        <strain evidence="4">DSM 14807</strain>
    </source>
</reference>
<dbReference type="InterPro" id="IPR052063">
    <property type="entry name" value="Polysaccharide_Lyase_1"/>
</dbReference>
<keyword evidence="4" id="KW-1185">Reference proteome</keyword>
<gene>
    <name evidence="3" type="ORF">SAMN05660895_0874</name>
</gene>
<accession>A0A1I7N7V4</accession>
<proteinExistence type="predicted"/>
<name>A0A1I7N7V4_9BACT</name>
<sequence>MMYWKTLAGAVFGCLIIWQASGCKKAGQPTSPSGPGSGDTAQVGEPYLAFPGAEGGGRLAWGGRGGDVYEVTNLNDSGPGSLRDALNAGHRTIVFRVSGIIYLKSPLKITHDSITIAGQTAPGAGICIAGYTVSIQANHLIIRYLRCRMGDIDKYPDDAMHANGGGYHDIIIDHCSLSWSIDEAGSFYDIKNFTLQWCILSESLYHSYHPKGDHGYGGIWGGYMASFHHNLLADHTSRNPRFCGSRYTGKPDSEIVDFRNNVIYNWGNINSAYGGEGGHYNMVNNYYKPGPATPGDLTVSSNKNLRNRILQYTSYYYASDAAVYPDTLWGGQFYINGNVVEGYPDVSADNWSKGVQPDGYYRATQLMQQARVDAPFPYAPVRTQTAQDAYQSVLDSAGAILPQRDPIDQRIVEEVRTGTAHYEGAAYAQINATGITHPSGIIDSQNDVGGYPNYPSATPPVDSDHDGMPDDWEIQHGLNPHDPSDRNLYTLDKHYTNLEVYLNSLTGMQ</sequence>
<protein>
    <recommendedName>
        <fullName evidence="5">Pectate lyase</fullName>
    </recommendedName>
</protein>
<evidence type="ECO:0008006" key="5">
    <source>
        <dbReference type="Google" id="ProtNLM"/>
    </source>
</evidence>
<dbReference type="Gene3D" id="2.160.20.10">
    <property type="entry name" value="Single-stranded right-handed beta-helix, Pectin lyase-like"/>
    <property type="match status" value="1"/>
</dbReference>
<dbReference type="PANTHER" id="PTHR42970">
    <property type="entry name" value="PECTATE LYASE C-RELATED"/>
    <property type="match status" value="1"/>
</dbReference>
<dbReference type="SUPFAM" id="SSF51126">
    <property type="entry name" value="Pectin lyase-like"/>
    <property type="match status" value="1"/>
</dbReference>
<keyword evidence="2" id="KW-0325">Glycoprotein</keyword>
<dbReference type="EMBL" id="FPCJ01000001">
    <property type="protein sequence ID" value="SFV30735.1"/>
    <property type="molecule type" value="Genomic_DNA"/>
</dbReference>
<dbReference type="RefSeq" id="WP_222842568.1">
    <property type="nucleotide sequence ID" value="NZ_FPCJ01000001.1"/>
</dbReference>
<dbReference type="STRING" id="1393122.SAMN05660895_0874"/>
<organism evidence="3 4">
    <name type="scientific">Thermoflavifilum thermophilum</name>
    <dbReference type="NCBI Taxonomy" id="1393122"/>
    <lineage>
        <taxon>Bacteria</taxon>
        <taxon>Pseudomonadati</taxon>
        <taxon>Bacteroidota</taxon>
        <taxon>Chitinophagia</taxon>
        <taxon>Chitinophagales</taxon>
        <taxon>Chitinophagaceae</taxon>
        <taxon>Thermoflavifilum</taxon>
    </lineage>
</organism>
<evidence type="ECO:0000256" key="1">
    <source>
        <dbReference type="ARBA" id="ARBA00022723"/>
    </source>
</evidence>
<dbReference type="AlphaFoldDB" id="A0A1I7N7V4"/>
<dbReference type="PANTHER" id="PTHR42970:SF1">
    <property type="entry name" value="PECTATE LYASE C-RELATED"/>
    <property type="match status" value="1"/>
</dbReference>
<keyword evidence="1" id="KW-0479">Metal-binding</keyword>
<evidence type="ECO:0000313" key="3">
    <source>
        <dbReference type="EMBL" id="SFV30735.1"/>
    </source>
</evidence>
<evidence type="ECO:0000313" key="4">
    <source>
        <dbReference type="Proteomes" id="UP000199537"/>
    </source>
</evidence>
<dbReference type="Proteomes" id="UP000199537">
    <property type="component" value="Unassembled WGS sequence"/>
</dbReference>
<dbReference type="InterPro" id="IPR012334">
    <property type="entry name" value="Pectin_lyas_fold"/>
</dbReference>
<dbReference type="InterPro" id="IPR011050">
    <property type="entry name" value="Pectin_lyase_fold/virulence"/>
</dbReference>